<dbReference type="SUPFAM" id="SSF51182">
    <property type="entry name" value="RmlC-like cupins"/>
    <property type="match status" value="1"/>
</dbReference>
<dbReference type="InterPro" id="IPR011051">
    <property type="entry name" value="RmlC_Cupin_sf"/>
</dbReference>
<accession>A0A382ELC5</accession>
<evidence type="ECO:0008006" key="2">
    <source>
        <dbReference type="Google" id="ProtNLM"/>
    </source>
</evidence>
<dbReference type="Gene3D" id="2.60.120.10">
    <property type="entry name" value="Jelly Rolls"/>
    <property type="match status" value="1"/>
</dbReference>
<protein>
    <recommendedName>
        <fullName evidence="2">Cupin 2 conserved barrel domain-containing protein</fullName>
    </recommendedName>
</protein>
<name>A0A382ELC5_9ZZZZ</name>
<reference evidence="1" key="1">
    <citation type="submission" date="2018-05" db="EMBL/GenBank/DDBJ databases">
        <authorList>
            <person name="Lanie J.A."/>
            <person name="Ng W.-L."/>
            <person name="Kazmierczak K.M."/>
            <person name="Andrzejewski T.M."/>
            <person name="Davidsen T.M."/>
            <person name="Wayne K.J."/>
            <person name="Tettelin H."/>
            <person name="Glass J.I."/>
            <person name="Rusch D."/>
            <person name="Podicherti R."/>
            <person name="Tsui H.-C.T."/>
            <person name="Winkler M.E."/>
        </authorList>
    </citation>
    <scope>NUCLEOTIDE SEQUENCE</scope>
</reference>
<evidence type="ECO:0000313" key="1">
    <source>
        <dbReference type="EMBL" id="SVB51122.1"/>
    </source>
</evidence>
<gene>
    <name evidence="1" type="ORF">METZ01_LOCUS203976</name>
</gene>
<proteinExistence type="predicted"/>
<sequence>MGSIRLYTGDDGQSHIEEIDPTTHPAWTELHNAKGIVFRASPPGRFSDWHIAPRRQYIITLSGEAEIGLADGTVYRLGAGDVNLAEDLTGHGHTT</sequence>
<dbReference type="AlphaFoldDB" id="A0A382ELC5"/>
<organism evidence="1">
    <name type="scientific">marine metagenome</name>
    <dbReference type="NCBI Taxonomy" id="408172"/>
    <lineage>
        <taxon>unclassified sequences</taxon>
        <taxon>metagenomes</taxon>
        <taxon>ecological metagenomes</taxon>
    </lineage>
</organism>
<dbReference type="InterPro" id="IPR014710">
    <property type="entry name" value="RmlC-like_jellyroll"/>
</dbReference>
<feature type="non-terminal residue" evidence="1">
    <location>
        <position position="95"/>
    </location>
</feature>
<dbReference type="EMBL" id="UINC01044965">
    <property type="protein sequence ID" value="SVB51122.1"/>
    <property type="molecule type" value="Genomic_DNA"/>
</dbReference>